<dbReference type="PROSITE" id="PS50851">
    <property type="entry name" value="CHEW"/>
    <property type="match status" value="1"/>
</dbReference>
<dbReference type="EMBL" id="GG657899">
    <property type="protein sequence ID" value="EEF79241.1"/>
    <property type="molecule type" value="Genomic_DNA"/>
</dbReference>
<dbReference type="HOGENOM" id="CLU_048995_3_1_6"/>
<organism evidence="2 3">
    <name type="scientific">Methylophaga thiooxydans DMS010</name>
    <dbReference type="NCBI Taxonomy" id="637616"/>
    <lineage>
        <taxon>Bacteria</taxon>
        <taxon>Pseudomonadati</taxon>
        <taxon>Pseudomonadota</taxon>
        <taxon>Gammaproteobacteria</taxon>
        <taxon>Thiotrichales</taxon>
        <taxon>Piscirickettsiaceae</taxon>
        <taxon>Methylophaga</taxon>
    </lineage>
</organism>
<keyword evidence="3" id="KW-1185">Reference proteome</keyword>
<dbReference type="RefSeq" id="WP_008291326.1">
    <property type="nucleotide sequence ID" value="NZ_GG657899.1"/>
</dbReference>
<evidence type="ECO:0000259" key="1">
    <source>
        <dbReference type="PROSITE" id="PS50851"/>
    </source>
</evidence>
<dbReference type="GO" id="GO:0006935">
    <property type="term" value="P:chemotaxis"/>
    <property type="evidence" value="ECO:0007669"/>
    <property type="project" value="InterPro"/>
</dbReference>
<sequence length="144" mass="16387">MSEQLHREQWLCFQVENEMYAHPAHQVREILSYIKPVPVPGSLACIEGVLNIRGEIVTIASCRHLLGMTRYAASEHIIIVETVVGLFGISVDEVDKIKLLNKEEMELTQASSDYSPVKATINDQQQLLILTDFDRCVKELENYE</sequence>
<dbReference type="SUPFAM" id="SSF50341">
    <property type="entry name" value="CheW-like"/>
    <property type="match status" value="1"/>
</dbReference>
<name>C0N7L8_9GAMM</name>
<evidence type="ECO:0000313" key="3">
    <source>
        <dbReference type="Proteomes" id="UP000004679"/>
    </source>
</evidence>
<gene>
    <name evidence="2" type="ORF">MDMS009_1828</name>
</gene>
<dbReference type="InterPro" id="IPR002545">
    <property type="entry name" value="CheW-lke_dom"/>
</dbReference>
<dbReference type="AlphaFoldDB" id="C0N7L8"/>
<dbReference type="InterPro" id="IPR039315">
    <property type="entry name" value="CheW"/>
</dbReference>
<dbReference type="OrthoDB" id="5608922at2"/>
<dbReference type="PANTHER" id="PTHR22617">
    <property type="entry name" value="CHEMOTAXIS SENSOR HISTIDINE KINASE-RELATED"/>
    <property type="match status" value="1"/>
</dbReference>
<dbReference type="PANTHER" id="PTHR22617:SF23">
    <property type="entry name" value="CHEMOTAXIS PROTEIN CHEW"/>
    <property type="match status" value="1"/>
</dbReference>
<dbReference type="SMART" id="SM00260">
    <property type="entry name" value="CheW"/>
    <property type="match status" value="1"/>
</dbReference>
<feature type="domain" description="CheW-like" evidence="1">
    <location>
        <begin position="7"/>
        <end position="142"/>
    </location>
</feature>
<dbReference type="Pfam" id="PF01584">
    <property type="entry name" value="CheW"/>
    <property type="match status" value="1"/>
</dbReference>
<proteinExistence type="predicted"/>
<dbReference type="GO" id="GO:0007165">
    <property type="term" value="P:signal transduction"/>
    <property type="evidence" value="ECO:0007669"/>
    <property type="project" value="InterPro"/>
</dbReference>
<dbReference type="InterPro" id="IPR036061">
    <property type="entry name" value="CheW-like_dom_sf"/>
</dbReference>
<dbReference type="Gene3D" id="2.40.50.180">
    <property type="entry name" value="CheA-289, Domain 4"/>
    <property type="match status" value="1"/>
</dbReference>
<evidence type="ECO:0000313" key="2">
    <source>
        <dbReference type="EMBL" id="EEF79241.1"/>
    </source>
</evidence>
<dbReference type="Proteomes" id="UP000004679">
    <property type="component" value="Unassembled WGS sequence"/>
</dbReference>
<dbReference type="GO" id="GO:0005829">
    <property type="term" value="C:cytosol"/>
    <property type="evidence" value="ECO:0007669"/>
    <property type="project" value="TreeGrafter"/>
</dbReference>
<protein>
    <recommendedName>
        <fullName evidence="1">CheW-like domain-containing protein</fullName>
    </recommendedName>
</protein>
<dbReference type="Gene3D" id="2.30.30.40">
    <property type="entry name" value="SH3 Domains"/>
    <property type="match status" value="1"/>
</dbReference>
<reference evidence="2 3" key="1">
    <citation type="journal article" date="2011" name="J. Bacteriol.">
        <title>Draft genome sequence of the chemolithoheterotrophic, halophilic methylotroph Methylophaga thiooxydans DMS010.</title>
        <authorList>
            <person name="Boden R."/>
            <person name="Ferriera S."/>
            <person name="Johnson J."/>
            <person name="Kelly D.P."/>
            <person name="Murrell J.C."/>
            <person name="Schafer H."/>
        </authorList>
    </citation>
    <scope>NUCLEOTIDE SEQUENCE [LARGE SCALE GENOMIC DNA]</scope>
    <source>
        <strain evidence="2 3">DMS010</strain>
    </source>
</reference>
<accession>C0N7L8</accession>